<dbReference type="Proteomes" id="UP000887159">
    <property type="component" value="Unassembled WGS sequence"/>
</dbReference>
<organism evidence="2 3">
    <name type="scientific">Trichonephila clavipes</name>
    <name type="common">Golden silk orbweaver</name>
    <name type="synonym">Nephila clavipes</name>
    <dbReference type="NCBI Taxonomy" id="2585209"/>
    <lineage>
        <taxon>Eukaryota</taxon>
        <taxon>Metazoa</taxon>
        <taxon>Ecdysozoa</taxon>
        <taxon>Arthropoda</taxon>
        <taxon>Chelicerata</taxon>
        <taxon>Arachnida</taxon>
        <taxon>Araneae</taxon>
        <taxon>Araneomorphae</taxon>
        <taxon>Entelegynae</taxon>
        <taxon>Araneoidea</taxon>
        <taxon>Nephilidae</taxon>
        <taxon>Trichonephila</taxon>
    </lineage>
</organism>
<protein>
    <submittedName>
        <fullName evidence="2">Uncharacterized protein</fullName>
    </submittedName>
</protein>
<reference evidence="2" key="1">
    <citation type="submission" date="2020-08" db="EMBL/GenBank/DDBJ databases">
        <title>Multicomponent nature underlies the extraordinary mechanical properties of spider dragline silk.</title>
        <authorList>
            <person name="Kono N."/>
            <person name="Nakamura H."/>
            <person name="Mori M."/>
            <person name="Yoshida Y."/>
            <person name="Ohtoshi R."/>
            <person name="Malay A.D."/>
            <person name="Moran D.A.P."/>
            <person name="Tomita M."/>
            <person name="Numata K."/>
            <person name="Arakawa K."/>
        </authorList>
    </citation>
    <scope>NUCLEOTIDE SEQUENCE</scope>
</reference>
<dbReference type="EMBL" id="BMAU01021359">
    <property type="protein sequence ID" value="GFY22291.1"/>
    <property type="molecule type" value="Genomic_DNA"/>
</dbReference>
<name>A0A8X7B7H2_TRICX</name>
<feature type="region of interest" description="Disordered" evidence="1">
    <location>
        <begin position="34"/>
        <end position="54"/>
    </location>
</feature>
<evidence type="ECO:0000313" key="2">
    <source>
        <dbReference type="EMBL" id="GFY22291.1"/>
    </source>
</evidence>
<gene>
    <name evidence="2" type="ORF">TNCV_3299321</name>
</gene>
<comment type="caution">
    <text evidence="2">The sequence shown here is derived from an EMBL/GenBank/DDBJ whole genome shotgun (WGS) entry which is preliminary data.</text>
</comment>
<accession>A0A8X7B7H2</accession>
<evidence type="ECO:0000313" key="3">
    <source>
        <dbReference type="Proteomes" id="UP000887159"/>
    </source>
</evidence>
<proteinExistence type="predicted"/>
<evidence type="ECO:0000256" key="1">
    <source>
        <dbReference type="SAM" id="MobiDB-lite"/>
    </source>
</evidence>
<sequence length="93" mass="9539">MPLDNKCRIGPLAGAPPDTCAVVISTETESGFITEDDTSPVCHTPSARGRQNPVDTAYDVGSVVSVLVDVGSSSQLRSVVSFNGTGCLEGGKI</sequence>
<keyword evidence="3" id="KW-1185">Reference proteome</keyword>
<dbReference type="AlphaFoldDB" id="A0A8X7B7H2"/>